<evidence type="ECO:0000259" key="11">
    <source>
        <dbReference type="PROSITE" id="PS50862"/>
    </source>
</evidence>
<keyword evidence="8" id="KW-0030">Aminoacyl-tRNA synthetase</keyword>
<dbReference type="PROSITE" id="PS50862">
    <property type="entry name" value="AA_TRNA_LIGASE_II"/>
    <property type="match status" value="1"/>
</dbReference>
<dbReference type="PANTHER" id="PTHR42753">
    <property type="entry name" value="MITOCHONDRIAL RIBOSOME PROTEIN L39/PROLYL-TRNA LIGASE FAMILY MEMBER"/>
    <property type="match status" value="1"/>
</dbReference>
<proteinExistence type="predicted"/>
<keyword evidence="4" id="KW-0436">Ligase</keyword>
<evidence type="ECO:0000256" key="4">
    <source>
        <dbReference type="ARBA" id="ARBA00022598"/>
    </source>
</evidence>
<dbReference type="InterPro" id="IPR002314">
    <property type="entry name" value="aa-tRNA-synt_IIb"/>
</dbReference>
<evidence type="ECO:0000256" key="6">
    <source>
        <dbReference type="ARBA" id="ARBA00022840"/>
    </source>
</evidence>
<evidence type="ECO:0000313" key="12">
    <source>
        <dbReference type="EMBL" id="QEN05428.1"/>
    </source>
</evidence>
<sequence>MKYSKLFGKSYKFPTSKKKDKAWALLVQGGYFRALGKGLYSFLPLGMRVYNKLKKVIRLEMNTLDGEEVLVPIVNPYDLWKTSGRSELIDQEMLRFEDRTGKNYVLSPTHEEAFVELVRTAFNSYKDFPFFLYQFQTKFRDEERPRASLLRSKEFIMNDGYSFHKSYTDLNNFFPRVHAAYNHIFSLCNIDVISAESSVGFMGGSKAYEFLTPFEQGKDIVISCPKCAYSAKKKLAVGVKEYYQEDIVFMTKLATPGTVTMDKLAQFFDLPKHKLGKCMVFKKEKGLIMAVVRADYDVSLHKLSEILGENITKKQLEKILKL</sequence>
<dbReference type="Proteomes" id="UP000323824">
    <property type="component" value="Chromosome"/>
</dbReference>
<dbReference type="Gene3D" id="3.30.930.10">
    <property type="entry name" value="Bira Bifunctional Protein, Domain 2"/>
    <property type="match status" value="1"/>
</dbReference>
<dbReference type="AlphaFoldDB" id="A0A5C1QDI9"/>
<dbReference type="GO" id="GO:0005829">
    <property type="term" value="C:cytosol"/>
    <property type="evidence" value="ECO:0007669"/>
    <property type="project" value="TreeGrafter"/>
</dbReference>
<dbReference type="Gene3D" id="3.90.960.10">
    <property type="entry name" value="YbaK/aminoacyl-tRNA synthetase-associated domain"/>
    <property type="match status" value="1"/>
</dbReference>
<dbReference type="InterPro" id="IPR006195">
    <property type="entry name" value="aa-tRNA-synth_II"/>
</dbReference>
<dbReference type="GO" id="GO:0002161">
    <property type="term" value="F:aminoacyl-tRNA deacylase activity"/>
    <property type="evidence" value="ECO:0007669"/>
    <property type="project" value="InterPro"/>
</dbReference>
<keyword evidence="5" id="KW-0547">Nucleotide-binding</keyword>
<dbReference type="KEGG" id="sper:EW093_12130"/>
<dbReference type="GO" id="GO:0004827">
    <property type="term" value="F:proline-tRNA ligase activity"/>
    <property type="evidence" value="ECO:0007669"/>
    <property type="project" value="UniProtKB-EC"/>
</dbReference>
<dbReference type="PRINTS" id="PR01046">
    <property type="entry name" value="TRNASYNTHPRO"/>
</dbReference>
<evidence type="ECO:0000256" key="2">
    <source>
        <dbReference type="ARBA" id="ARBA00019110"/>
    </source>
</evidence>
<dbReference type="SUPFAM" id="SSF55826">
    <property type="entry name" value="YbaK/ProRS associated domain"/>
    <property type="match status" value="1"/>
</dbReference>
<dbReference type="InterPro" id="IPR050062">
    <property type="entry name" value="Pro-tRNA_synthetase"/>
</dbReference>
<dbReference type="GO" id="GO:0006433">
    <property type="term" value="P:prolyl-tRNA aminoacylation"/>
    <property type="evidence" value="ECO:0007669"/>
    <property type="project" value="InterPro"/>
</dbReference>
<dbReference type="Pfam" id="PF00587">
    <property type="entry name" value="tRNA-synt_2b"/>
    <property type="match status" value="1"/>
</dbReference>
<dbReference type="PANTHER" id="PTHR42753:SF2">
    <property type="entry name" value="PROLINE--TRNA LIGASE"/>
    <property type="match status" value="1"/>
</dbReference>
<evidence type="ECO:0000256" key="3">
    <source>
        <dbReference type="ARBA" id="ARBA00022490"/>
    </source>
</evidence>
<dbReference type="GO" id="GO:0005524">
    <property type="term" value="F:ATP binding"/>
    <property type="evidence" value="ECO:0007669"/>
    <property type="project" value="UniProtKB-KW"/>
</dbReference>
<comment type="catalytic activity">
    <reaction evidence="10">
        <text>tRNA(Pro) + L-proline + ATP = L-prolyl-tRNA(Pro) + AMP + diphosphate</text>
        <dbReference type="Rhea" id="RHEA:14305"/>
        <dbReference type="Rhea" id="RHEA-COMP:9700"/>
        <dbReference type="Rhea" id="RHEA-COMP:9702"/>
        <dbReference type="ChEBI" id="CHEBI:30616"/>
        <dbReference type="ChEBI" id="CHEBI:33019"/>
        <dbReference type="ChEBI" id="CHEBI:60039"/>
        <dbReference type="ChEBI" id="CHEBI:78442"/>
        <dbReference type="ChEBI" id="CHEBI:78532"/>
        <dbReference type="ChEBI" id="CHEBI:456215"/>
        <dbReference type="EC" id="6.1.1.15"/>
    </reaction>
</comment>
<evidence type="ECO:0000256" key="1">
    <source>
        <dbReference type="ARBA" id="ARBA00012831"/>
    </source>
</evidence>
<dbReference type="EC" id="6.1.1.15" evidence="1"/>
<gene>
    <name evidence="12" type="ORF">EW093_12130</name>
</gene>
<reference evidence="12 13" key="1">
    <citation type="submission" date="2019-02" db="EMBL/GenBank/DDBJ databases">
        <authorList>
            <person name="Fomenkov A."/>
            <person name="Dubinina G."/>
            <person name="Grabovich M."/>
            <person name="Vincze T."/>
            <person name="Roberts R.J."/>
        </authorList>
    </citation>
    <scope>NUCLEOTIDE SEQUENCE [LARGE SCALE GENOMIC DNA]</scope>
    <source>
        <strain evidence="12 13">P</strain>
    </source>
</reference>
<dbReference type="InterPro" id="IPR045864">
    <property type="entry name" value="aa-tRNA-synth_II/BPL/LPL"/>
</dbReference>
<reference evidence="12 13" key="2">
    <citation type="submission" date="2019-09" db="EMBL/GenBank/DDBJ databases">
        <title>Complete Genome Sequence and Methylome Analysis of free living Spirochaetas.</title>
        <authorList>
            <person name="Leshcheva N."/>
            <person name="Mikheeva N."/>
        </authorList>
    </citation>
    <scope>NUCLEOTIDE SEQUENCE [LARGE SCALE GENOMIC DNA]</scope>
    <source>
        <strain evidence="12 13">P</strain>
    </source>
</reference>
<evidence type="ECO:0000313" key="13">
    <source>
        <dbReference type="Proteomes" id="UP000323824"/>
    </source>
</evidence>
<dbReference type="Pfam" id="PF04073">
    <property type="entry name" value="tRNA_edit"/>
    <property type="match status" value="1"/>
</dbReference>
<evidence type="ECO:0000256" key="8">
    <source>
        <dbReference type="ARBA" id="ARBA00023146"/>
    </source>
</evidence>
<dbReference type="InterPro" id="IPR036754">
    <property type="entry name" value="YbaK/aa-tRNA-synt-asso_dom_sf"/>
</dbReference>
<protein>
    <recommendedName>
        <fullName evidence="2">Proline--tRNA ligase</fullName>
        <ecNumber evidence="1">6.1.1.15</ecNumber>
    </recommendedName>
    <alternativeName>
        <fullName evidence="9">Prolyl-tRNA synthetase</fullName>
    </alternativeName>
</protein>
<accession>A0A5C1QDI9</accession>
<feature type="domain" description="Aminoacyl-transfer RNA synthetases class-II family profile" evidence="11">
    <location>
        <begin position="33"/>
        <end position="169"/>
    </location>
</feature>
<keyword evidence="13" id="KW-1185">Reference proteome</keyword>
<evidence type="ECO:0000256" key="7">
    <source>
        <dbReference type="ARBA" id="ARBA00022917"/>
    </source>
</evidence>
<dbReference type="InterPro" id="IPR007214">
    <property type="entry name" value="YbaK/aa-tRNA-synth-assoc-dom"/>
</dbReference>
<dbReference type="RefSeq" id="WP_149568666.1">
    <property type="nucleotide sequence ID" value="NZ_CP035807.1"/>
</dbReference>
<evidence type="ECO:0000256" key="10">
    <source>
        <dbReference type="ARBA" id="ARBA00047671"/>
    </source>
</evidence>
<evidence type="ECO:0000256" key="9">
    <source>
        <dbReference type="ARBA" id="ARBA00029731"/>
    </source>
</evidence>
<dbReference type="OrthoDB" id="9809052at2"/>
<keyword evidence="6" id="KW-0067">ATP-binding</keyword>
<name>A0A5C1QDI9_9SPIO</name>
<dbReference type="EMBL" id="CP035807">
    <property type="protein sequence ID" value="QEN05428.1"/>
    <property type="molecule type" value="Genomic_DNA"/>
</dbReference>
<keyword evidence="3" id="KW-0963">Cytoplasm</keyword>
<keyword evidence="7" id="KW-0648">Protein biosynthesis</keyword>
<evidence type="ECO:0000256" key="5">
    <source>
        <dbReference type="ARBA" id="ARBA00022741"/>
    </source>
</evidence>
<organism evidence="12 13">
    <name type="scientific">Thiospirochaeta perfilievii</name>
    <dbReference type="NCBI Taxonomy" id="252967"/>
    <lineage>
        <taxon>Bacteria</taxon>
        <taxon>Pseudomonadati</taxon>
        <taxon>Spirochaetota</taxon>
        <taxon>Spirochaetia</taxon>
        <taxon>Spirochaetales</taxon>
        <taxon>Spirochaetaceae</taxon>
        <taxon>Thiospirochaeta</taxon>
    </lineage>
</organism>
<dbReference type="SUPFAM" id="SSF55681">
    <property type="entry name" value="Class II aaRS and biotin synthetases"/>
    <property type="match status" value="1"/>
</dbReference>
<dbReference type="InterPro" id="IPR002316">
    <property type="entry name" value="Pro-tRNA-ligase_IIa"/>
</dbReference>